<protein>
    <submittedName>
        <fullName evidence="2">Uncharacterized protein</fullName>
    </submittedName>
</protein>
<feature type="transmembrane region" description="Helical" evidence="1">
    <location>
        <begin position="12"/>
        <end position="34"/>
    </location>
</feature>
<organism evidence="2 3">
    <name type="scientific">Glutamicibacter uratoxydans</name>
    <name type="common">Arthrobacter uratoxydans</name>
    <dbReference type="NCBI Taxonomy" id="43667"/>
    <lineage>
        <taxon>Bacteria</taxon>
        <taxon>Bacillati</taxon>
        <taxon>Actinomycetota</taxon>
        <taxon>Actinomycetes</taxon>
        <taxon>Micrococcales</taxon>
        <taxon>Micrococcaceae</taxon>
        <taxon>Glutamicibacter</taxon>
    </lineage>
</organism>
<gene>
    <name evidence="2" type="ORF">AUR04nite_34500</name>
</gene>
<keyword evidence="3" id="KW-1185">Reference proteome</keyword>
<sequence>MRNFPDPRRKALILKIIGGLLAVVVVIAVVVLLLGQQGSRDAGQVAATETPVASAAPSVTGEDADALVLEAAEVLTTWTPAEDGSPRAAEQRASKYFTGELNKIMDRQGPGTPSAEWTEMASENAVSVPTVRLHDEIHEDENASSVKPPAGHEHDLERTVAAKWVWSGAGMDDKDPGLTCLLYFTLQETKDHGYLISSYIYRDVPTRYVE</sequence>
<dbReference type="AlphaFoldDB" id="A0A4Y4DX15"/>
<keyword evidence="1" id="KW-0812">Transmembrane</keyword>
<dbReference type="RefSeq" id="WP_141367488.1">
    <property type="nucleotide sequence ID" value="NZ_BAAAJL010000001.1"/>
</dbReference>
<dbReference type="EMBL" id="BJNY01000033">
    <property type="protein sequence ID" value="GED07918.1"/>
    <property type="molecule type" value="Genomic_DNA"/>
</dbReference>
<comment type="caution">
    <text evidence="2">The sequence shown here is derived from an EMBL/GenBank/DDBJ whole genome shotgun (WGS) entry which is preliminary data.</text>
</comment>
<reference evidence="2 3" key="1">
    <citation type="submission" date="2019-06" db="EMBL/GenBank/DDBJ databases">
        <title>Whole genome shotgun sequence of Glutamicibacter uratoxydans NBRC 15515.</title>
        <authorList>
            <person name="Hosoyama A."/>
            <person name="Uohara A."/>
            <person name="Ohji S."/>
            <person name="Ichikawa N."/>
        </authorList>
    </citation>
    <scope>NUCLEOTIDE SEQUENCE [LARGE SCALE GENOMIC DNA]</scope>
    <source>
        <strain evidence="2 3">NBRC 15515</strain>
    </source>
</reference>
<proteinExistence type="predicted"/>
<name>A0A4Y4DX15_GLUUR</name>
<dbReference type="Proteomes" id="UP000316612">
    <property type="component" value="Unassembled WGS sequence"/>
</dbReference>
<keyword evidence="1" id="KW-1133">Transmembrane helix</keyword>
<accession>A0A4Y4DX15</accession>
<keyword evidence="1" id="KW-0472">Membrane</keyword>
<evidence type="ECO:0000256" key="1">
    <source>
        <dbReference type="SAM" id="Phobius"/>
    </source>
</evidence>
<evidence type="ECO:0000313" key="2">
    <source>
        <dbReference type="EMBL" id="GED07918.1"/>
    </source>
</evidence>
<evidence type="ECO:0000313" key="3">
    <source>
        <dbReference type="Proteomes" id="UP000316612"/>
    </source>
</evidence>